<keyword evidence="3 8" id="KW-0819">tRNA processing</keyword>
<comment type="subunit">
    <text evidence="2 8">Homodimer.</text>
</comment>
<comment type="cofactor">
    <cofactor evidence="8">
        <name>Zn(2+)</name>
        <dbReference type="ChEBI" id="CHEBI:29105"/>
    </cofactor>
    <text evidence="8">Binds 1 zinc ion per subunit.</text>
</comment>
<dbReference type="NCBIfam" id="NF008113">
    <property type="entry name" value="PRK10860.1"/>
    <property type="match status" value="1"/>
</dbReference>
<feature type="region of interest" description="Disordered" evidence="9">
    <location>
        <begin position="153"/>
        <end position="180"/>
    </location>
</feature>
<evidence type="ECO:0000256" key="2">
    <source>
        <dbReference type="ARBA" id="ARBA00011738"/>
    </source>
</evidence>
<sequence length="180" mass="19378">MNEINDIRWMEHALQLAKRASDAGEVPVGAVVVQDGKVIGEGWNLPISGHDPTAHAEIMALRDAATRIGNYRLVGATLYVTIEPCTMCAGAIIHARVERVVFGATEPKAGAVISNALLFDQPWINHWPEYQGGVLAERCSDAISAFFRRRRSEKKAEKNAGQGLTSGAKIITGPESNTSG</sequence>
<protein>
    <recommendedName>
        <fullName evidence="8">tRNA-specific adenosine deaminase</fullName>
        <ecNumber evidence="8">3.5.4.33</ecNumber>
    </recommendedName>
</protein>
<dbReference type="FunFam" id="3.40.140.10:FF:000005">
    <property type="entry name" value="tRNA-specific adenosine deaminase"/>
    <property type="match status" value="1"/>
</dbReference>
<comment type="similarity">
    <text evidence="1">Belongs to the cytidine and deoxycytidylate deaminase family. ADAT2 subfamily.</text>
</comment>
<evidence type="ECO:0000256" key="1">
    <source>
        <dbReference type="ARBA" id="ARBA00010669"/>
    </source>
</evidence>
<keyword evidence="6 8" id="KW-0862">Zinc</keyword>
<evidence type="ECO:0000313" key="11">
    <source>
        <dbReference type="EMBL" id="SEQ85401.1"/>
    </source>
</evidence>
<accession>A0A1H9JEJ3</accession>
<dbReference type="InterPro" id="IPR016192">
    <property type="entry name" value="APOBEC/CMP_deaminase_Zn-bd"/>
</dbReference>
<comment type="function">
    <text evidence="8">Catalyzes the deamination of adenosine to inosine at the wobble position 34 of tRNA(Arg2).</text>
</comment>
<dbReference type="OrthoDB" id="9802676at2"/>
<feature type="binding site" evidence="8">
    <location>
        <position position="85"/>
    </location>
    <ligand>
        <name>Zn(2+)</name>
        <dbReference type="ChEBI" id="CHEBI:29105"/>
        <note>catalytic</note>
    </ligand>
</feature>
<keyword evidence="5 8" id="KW-0378">Hydrolase</keyword>
<dbReference type="PROSITE" id="PS51747">
    <property type="entry name" value="CYT_DCMP_DEAMINASES_2"/>
    <property type="match status" value="1"/>
</dbReference>
<keyword evidence="12" id="KW-1185">Reference proteome</keyword>
<dbReference type="PANTHER" id="PTHR11079">
    <property type="entry name" value="CYTOSINE DEAMINASE FAMILY MEMBER"/>
    <property type="match status" value="1"/>
</dbReference>
<feature type="binding site" evidence="8">
    <location>
        <position position="55"/>
    </location>
    <ligand>
        <name>Zn(2+)</name>
        <dbReference type="ChEBI" id="CHEBI:29105"/>
        <note>catalytic</note>
    </ligand>
</feature>
<dbReference type="GO" id="GO:0002100">
    <property type="term" value="P:tRNA wobble adenosine to inosine editing"/>
    <property type="evidence" value="ECO:0007669"/>
    <property type="project" value="UniProtKB-UniRule"/>
</dbReference>
<dbReference type="EC" id="3.5.4.33" evidence="8"/>
<dbReference type="CDD" id="cd01285">
    <property type="entry name" value="nucleoside_deaminase"/>
    <property type="match status" value="1"/>
</dbReference>
<dbReference type="Pfam" id="PF00383">
    <property type="entry name" value="dCMP_cyt_deam_1"/>
    <property type="match status" value="1"/>
</dbReference>
<dbReference type="GO" id="GO:0052717">
    <property type="term" value="F:tRNA-specific adenosine-34 deaminase activity"/>
    <property type="evidence" value="ECO:0007669"/>
    <property type="project" value="UniProtKB-UniRule"/>
</dbReference>
<dbReference type="PROSITE" id="PS00903">
    <property type="entry name" value="CYT_DCMP_DEAMINASES_1"/>
    <property type="match status" value="1"/>
</dbReference>
<feature type="binding site" evidence="8">
    <location>
        <position position="88"/>
    </location>
    <ligand>
        <name>Zn(2+)</name>
        <dbReference type="ChEBI" id="CHEBI:29105"/>
        <note>catalytic</note>
    </ligand>
</feature>
<gene>
    <name evidence="8" type="primary">tadA</name>
    <name evidence="11" type="ORF">SAMN03080615_02962</name>
</gene>
<evidence type="ECO:0000256" key="3">
    <source>
        <dbReference type="ARBA" id="ARBA00022694"/>
    </source>
</evidence>
<evidence type="ECO:0000256" key="7">
    <source>
        <dbReference type="ARBA" id="ARBA00048045"/>
    </source>
</evidence>
<evidence type="ECO:0000313" key="12">
    <source>
        <dbReference type="Proteomes" id="UP000198749"/>
    </source>
</evidence>
<organism evidence="11 12">
    <name type="scientific">Amphritea atlantica</name>
    <dbReference type="NCBI Taxonomy" id="355243"/>
    <lineage>
        <taxon>Bacteria</taxon>
        <taxon>Pseudomonadati</taxon>
        <taxon>Pseudomonadota</taxon>
        <taxon>Gammaproteobacteria</taxon>
        <taxon>Oceanospirillales</taxon>
        <taxon>Oceanospirillaceae</taxon>
        <taxon>Amphritea</taxon>
    </lineage>
</organism>
<dbReference type="STRING" id="355243.SAMN03080615_02962"/>
<proteinExistence type="inferred from homology"/>
<evidence type="ECO:0000256" key="8">
    <source>
        <dbReference type="HAMAP-Rule" id="MF_00972"/>
    </source>
</evidence>
<feature type="domain" description="CMP/dCMP-type deaminase" evidence="10">
    <location>
        <begin position="4"/>
        <end position="115"/>
    </location>
</feature>
<dbReference type="HAMAP" id="MF_00972">
    <property type="entry name" value="tRNA_aden_deaminase"/>
    <property type="match status" value="1"/>
</dbReference>
<dbReference type="GO" id="GO:0008270">
    <property type="term" value="F:zinc ion binding"/>
    <property type="evidence" value="ECO:0007669"/>
    <property type="project" value="UniProtKB-UniRule"/>
</dbReference>
<keyword evidence="4 8" id="KW-0479">Metal-binding</keyword>
<evidence type="ECO:0000256" key="4">
    <source>
        <dbReference type="ARBA" id="ARBA00022723"/>
    </source>
</evidence>
<name>A0A1H9JEJ3_9GAMM</name>
<dbReference type="Proteomes" id="UP000198749">
    <property type="component" value="Unassembled WGS sequence"/>
</dbReference>
<dbReference type="PANTHER" id="PTHR11079:SF202">
    <property type="entry name" value="TRNA-SPECIFIC ADENOSINE DEAMINASE"/>
    <property type="match status" value="1"/>
</dbReference>
<evidence type="ECO:0000256" key="5">
    <source>
        <dbReference type="ARBA" id="ARBA00022801"/>
    </source>
</evidence>
<dbReference type="InterPro" id="IPR028883">
    <property type="entry name" value="tRNA_aden_deaminase"/>
</dbReference>
<dbReference type="InterPro" id="IPR016193">
    <property type="entry name" value="Cytidine_deaminase-like"/>
</dbReference>
<evidence type="ECO:0000256" key="6">
    <source>
        <dbReference type="ARBA" id="ARBA00022833"/>
    </source>
</evidence>
<comment type="catalytic activity">
    <reaction evidence="7 8">
        <text>adenosine(34) in tRNA + H2O + H(+) = inosine(34) in tRNA + NH4(+)</text>
        <dbReference type="Rhea" id="RHEA:43168"/>
        <dbReference type="Rhea" id="RHEA-COMP:10373"/>
        <dbReference type="Rhea" id="RHEA-COMP:10374"/>
        <dbReference type="ChEBI" id="CHEBI:15377"/>
        <dbReference type="ChEBI" id="CHEBI:15378"/>
        <dbReference type="ChEBI" id="CHEBI:28938"/>
        <dbReference type="ChEBI" id="CHEBI:74411"/>
        <dbReference type="ChEBI" id="CHEBI:82852"/>
        <dbReference type="EC" id="3.5.4.33"/>
    </reaction>
</comment>
<dbReference type="InterPro" id="IPR002125">
    <property type="entry name" value="CMP_dCMP_dom"/>
</dbReference>
<evidence type="ECO:0000256" key="9">
    <source>
        <dbReference type="SAM" id="MobiDB-lite"/>
    </source>
</evidence>
<dbReference type="EMBL" id="FOGB01000009">
    <property type="protein sequence ID" value="SEQ85401.1"/>
    <property type="molecule type" value="Genomic_DNA"/>
</dbReference>
<dbReference type="SUPFAM" id="SSF53927">
    <property type="entry name" value="Cytidine deaminase-like"/>
    <property type="match status" value="1"/>
</dbReference>
<feature type="active site" description="Proton donor" evidence="8">
    <location>
        <position position="57"/>
    </location>
</feature>
<dbReference type="Gene3D" id="3.40.140.10">
    <property type="entry name" value="Cytidine Deaminase, domain 2"/>
    <property type="match status" value="1"/>
</dbReference>
<dbReference type="RefSeq" id="WP_091359848.1">
    <property type="nucleotide sequence ID" value="NZ_AP025284.1"/>
</dbReference>
<reference evidence="12" key="1">
    <citation type="submission" date="2016-10" db="EMBL/GenBank/DDBJ databases">
        <authorList>
            <person name="Varghese N."/>
            <person name="Submissions S."/>
        </authorList>
    </citation>
    <scope>NUCLEOTIDE SEQUENCE [LARGE SCALE GENOMIC DNA]</scope>
    <source>
        <strain evidence="12">DSM 18887</strain>
    </source>
</reference>
<dbReference type="AlphaFoldDB" id="A0A1H9JEJ3"/>
<evidence type="ECO:0000259" key="10">
    <source>
        <dbReference type="PROSITE" id="PS51747"/>
    </source>
</evidence>